<keyword evidence="3 6" id="KW-0812">Transmembrane</keyword>
<dbReference type="PANTHER" id="PTHR30250:SF11">
    <property type="entry name" value="O-ANTIGEN TRANSPORTER-RELATED"/>
    <property type="match status" value="1"/>
</dbReference>
<evidence type="ECO:0000313" key="7">
    <source>
        <dbReference type="EMBL" id="SHG03119.1"/>
    </source>
</evidence>
<evidence type="ECO:0000256" key="6">
    <source>
        <dbReference type="SAM" id="Phobius"/>
    </source>
</evidence>
<evidence type="ECO:0000313" key="8">
    <source>
        <dbReference type="Proteomes" id="UP000184368"/>
    </source>
</evidence>
<dbReference type="RefSeq" id="WP_073046342.1">
    <property type="nucleotide sequence ID" value="NZ_FQUO01000016.1"/>
</dbReference>
<keyword evidence="5 6" id="KW-0472">Membrane</keyword>
<feature type="transmembrane region" description="Helical" evidence="6">
    <location>
        <begin position="458"/>
        <end position="479"/>
    </location>
</feature>
<dbReference type="Proteomes" id="UP000184368">
    <property type="component" value="Unassembled WGS sequence"/>
</dbReference>
<dbReference type="OrthoDB" id="88014at2"/>
<gene>
    <name evidence="7" type="ORF">SAMN05444008_11680</name>
</gene>
<evidence type="ECO:0000256" key="2">
    <source>
        <dbReference type="ARBA" id="ARBA00022475"/>
    </source>
</evidence>
<feature type="transmembrane region" description="Helical" evidence="6">
    <location>
        <begin position="42"/>
        <end position="65"/>
    </location>
</feature>
<dbReference type="EMBL" id="FQUO01000016">
    <property type="protein sequence ID" value="SHG03119.1"/>
    <property type="molecule type" value="Genomic_DNA"/>
</dbReference>
<dbReference type="GO" id="GO:0005886">
    <property type="term" value="C:plasma membrane"/>
    <property type="evidence" value="ECO:0007669"/>
    <property type="project" value="UniProtKB-SubCell"/>
</dbReference>
<feature type="transmembrane region" description="Helical" evidence="6">
    <location>
        <begin position="374"/>
        <end position="393"/>
    </location>
</feature>
<feature type="transmembrane region" description="Helical" evidence="6">
    <location>
        <begin position="162"/>
        <end position="179"/>
    </location>
</feature>
<feature type="transmembrane region" description="Helical" evidence="6">
    <location>
        <begin position="125"/>
        <end position="142"/>
    </location>
</feature>
<sequence length="498" mass="56392">MSTIRKKSILSSLVVYFGFALGFVNTYLYAREGGFTKTEYGLTALFIAVANVMYSLGALGMPAYVSKFFPYYKDRLAPRQNDMFTRALVVATMGFAVVTVLGIIFKDQVLARFNNAPMLQQYYYWIFPFGYGYTLFMVLESYGWQQGVPVLTNFLKELLSRLLIALLIVATTLGLIGHFDTFVHLYAFMYPLLALVLIVYFIQSGKAHFVWQKSVVTKKYWPKVVALCGYVWGGGLVLNLSTVFDSIVIAAVLPNGLEQAAVYTLAQNIASLIQAPQRGVIASAIGPLSQAWKDKDLDRINRIYHRSAINQLLSACILFSLIWLNFEDGVYTFKLQPDYVGAKWVFLIMGLYRVIDMGTGLNAQIIGTSSHWKFEFTSGLVLLAMAIPLNYFLTKELGIIGPAISSLIAFTAYNALRFWFLYKRFGMQPFSKATLYTILLTGLCFGVTWYLFHAYQGFWWIVARSTFYCILFGISAYWLKLSPDVDQVLATVRNRIRR</sequence>
<name>A0A1M5GHB9_9BACT</name>
<feature type="transmembrane region" description="Helical" evidence="6">
    <location>
        <begin position="86"/>
        <end position="105"/>
    </location>
</feature>
<dbReference type="STRING" id="1302690.BUE76_11365"/>
<dbReference type="PANTHER" id="PTHR30250">
    <property type="entry name" value="PST FAMILY PREDICTED COLANIC ACID TRANSPORTER"/>
    <property type="match status" value="1"/>
</dbReference>
<reference evidence="7 8" key="1">
    <citation type="submission" date="2016-11" db="EMBL/GenBank/DDBJ databases">
        <authorList>
            <person name="Jaros S."/>
            <person name="Januszkiewicz K."/>
            <person name="Wedrychowicz H."/>
        </authorList>
    </citation>
    <scope>NUCLEOTIDE SEQUENCE [LARGE SCALE GENOMIC DNA]</scope>
    <source>
        <strain evidence="7 8">DSM 26897</strain>
    </source>
</reference>
<proteinExistence type="predicted"/>
<accession>A0A1M5GHB9</accession>
<evidence type="ECO:0000256" key="4">
    <source>
        <dbReference type="ARBA" id="ARBA00022989"/>
    </source>
</evidence>
<evidence type="ECO:0000256" key="1">
    <source>
        <dbReference type="ARBA" id="ARBA00004651"/>
    </source>
</evidence>
<keyword evidence="8" id="KW-1185">Reference proteome</keyword>
<keyword evidence="2" id="KW-1003">Cell membrane</keyword>
<feature type="transmembrane region" description="Helical" evidence="6">
    <location>
        <begin position="399"/>
        <end position="421"/>
    </location>
</feature>
<evidence type="ECO:0000256" key="5">
    <source>
        <dbReference type="ARBA" id="ARBA00023136"/>
    </source>
</evidence>
<evidence type="ECO:0000256" key="3">
    <source>
        <dbReference type="ARBA" id="ARBA00022692"/>
    </source>
</evidence>
<protein>
    <submittedName>
        <fullName evidence="7">Membrane protein involved in the export of O-antigen and teichoic acid</fullName>
    </submittedName>
</protein>
<comment type="subcellular location">
    <subcellularLocation>
        <location evidence="1">Cell membrane</location>
        <topology evidence="1">Multi-pass membrane protein</topology>
    </subcellularLocation>
</comment>
<feature type="transmembrane region" description="Helical" evidence="6">
    <location>
        <begin position="344"/>
        <end position="362"/>
    </location>
</feature>
<feature type="transmembrane region" description="Helical" evidence="6">
    <location>
        <begin position="433"/>
        <end position="452"/>
    </location>
</feature>
<feature type="transmembrane region" description="Helical" evidence="6">
    <location>
        <begin position="185"/>
        <end position="202"/>
    </location>
</feature>
<organism evidence="7 8">
    <name type="scientific">Cnuella takakiae</name>
    <dbReference type="NCBI Taxonomy" id="1302690"/>
    <lineage>
        <taxon>Bacteria</taxon>
        <taxon>Pseudomonadati</taxon>
        <taxon>Bacteroidota</taxon>
        <taxon>Chitinophagia</taxon>
        <taxon>Chitinophagales</taxon>
        <taxon>Chitinophagaceae</taxon>
        <taxon>Cnuella</taxon>
    </lineage>
</organism>
<dbReference type="AlphaFoldDB" id="A0A1M5GHB9"/>
<keyword evidence="4 6" id="KW-1133">Transmembrane helix</keyword>
<feature type="transmembrane region" description="Helical" evidence="6">
    <location>
        <begin position="9"/>
        <end position="30"/>
    </location>
</feature>
<dbReference type="InterPro" id="IPR050833">
    <property type="entry name" value="Poly_Biosynth_Transport"/>
</dbReference>
<feature type="transmembrane region" description="Helical" evidence="6">
    <location>
        <begin position="303"/>
        <end position="324"/>
    </location>
</feature>